<proteinExistence type="predicted"/>
<dbReference type="SUPFAM" id="SSF52402">
    <property type="entry name" value="Adenine nucleotide alpha hydrolases-like"/>
    <property type="match status" value="2"/>
</dbReference>
<organism evidence="1 2">
    <name type="scientific">Haloglomus irregulare</name>
    <dbReference type="NCBI Taxonomy" id="2234134"/>
    <lineage>
        <taxon>Archaea</taxon>
        <taxon>Methanobacteriati</taxon>
        <taxon>Methanobacteriota</taxon>
        <taxon>Stenosarchaea group</taxon>
        <taxon>Halobacteria</taxon>
        <taxon>Halobacteriales</taxon>
        <taxon>Natronomonadaceae</taxon>
        <taxon>Haloglomus</taxon>
    </lineage>
</organism>
<evidence type="ECO:0000313" key="2">
    <source>
        <dbReference type="Proteomes" id="UP000319894"/>
    </source>
</evidence>
<name>A0A554MTW0_9EURY</name>
<dbReference type="InterPro" id="IPR014729">
    <property type="entry name" value="Rossmann-like_a/b/a_fold"/>
</dbReference>
<dbReference type="Gene3D" id="3.40.50.620">
    <property type="entry name" value="HUPs"/>
    <property type="match status" value="2"/>
</dbReference>
<accession>A0A554MTW0</accession>
<sequence>MSVTHRILVPFELPDADEVPPVLVDTLATMEVVLLGHYGLPEQTPPSVARDQFEDDAQTELDGIARRFEEAGVSVTTRLVFGKAREKTINRVALEEDCDVILTPGDADAIAEVLVPLRGEANFDRILSFVGELLTATGASVTLFHTGEESDRLPGEEILADATDRLVEAGVEPDRISRQLSTDDDVERSIVDLGNTFDLLVLGETEPSLRDRIFGSRPAQVTAGTDDPAFVVRNVEQL</sequence>
<reference evidence="1 2" key="1">
    <citation type="submission" date="2018-06" db="EMBL/GenBank/DDBJ databases">
        <title>Natronomonas sp. F16-60 a new haloarchaeon isolated from a solar saltern of Isla Cristina, Huelva, Spain.</title>
        <authorList>
            <person name="Duran-Viseras A."/>
            <person name="Sanchez-Porro C."/>
            <person name="Ventosa A."/>
        </authorList>
    </citation>
    <scope>NUCLEOTIDE SEQUENCE [LARGE SCALE GENOMIC DNA]</scope>
    <source>
        <strain evidence="1 2">F16-60</strain>
    </source>
</reference>
<dbReference type="AlphaFoldDB" id="A0A554MTW0"/>
<keyword evidence="2" id="KW-1185">Reference proteome</keyword>
<dbReference type="Proteomes" id="UP000319894">
    <property type="component" value="Unassembled WGS sequence"/>
</dbReference>
<dbReference type="EMBL" id="QMDX01000039">
    <property type="protein sequence ID" value="TSD08565.1"/>
    <property type="molecule type" value="Genomic_DNA"/>
</dbReference>
<gene>
    <name evidence="1" type="ORF">DP107_19275</name>
</gene>
<dbReference type="OrthoDB" id="157328at2157"/>
<comment type="caution">
    <text evidence="1">The sequence shown here is derived from an EMBL/GenBank/DDBJ whole genome shotgun (WGS) entry which is preliminary data.</text>
</comment>
<protein>
    <submittedName>
        <fullName evidence="1">Universal stress protein</fullName>
    </submittedName>
</protein>
<dbReference type="RefSeq" id="WP_144263712.1">
    <property type="nucleotide sequence ID" value="NZ_QMDX01000039.1"/>
</dbReference>
<dbReference type="InParanoid" id="A0A554MTW0"/>
<evidence type="ECO:0000313" key="1">
    <source>
        <dbReference type="EMBL" id="TSD08565.1"/>
    </source>
</evidence>